<reference evidence="2 3" key="1">
    <citation type="submission" date="2020-03" db="EMBL/GenBank/DDBJ databases">
        <title>Soil Listeria distribution.</title>
        <authorList>
            <person name="Liao J."/>
            <person name="Wiedmann M."/>
        </authorList>
    </citation>
    <scope>NUCLEOTIDE SEQUENCE [LARGE SCALE GENOMIC DNA]</scope>
    <source>
        <strain evidence="2 3">FSL L7-1507</strain>
    </source>
</reference>
<gene>
    <name evidence="2" type="ORF">HB912_00440</name>
</gene>
<organism evidence="2 3">
    <name type="scientific">Listeria aquatica</name>
    <dbReference type="NCBI Taxonomy" id="1494960"/>
    <lineage>
        <taxon>Bacteria</taxon>
        <taxon>Bacillati</taxon>
        <taxon>Bacillota</taxon>
        <taxon>Bacilli</taxon>
        <taxon>Bacillales</taxon>
        <taxon>Listeriaceae</taxon>
        <taxon>Listeria</taxon>
    </lineage>
</organism>
<evidence type="ECO:0000313" key="2">
    <source>
        <dbReference type="EMBL" id="MBC1520111.1"/>
    </source>
</evidence>
<dbReference type="GO" id="GO:0016747">
    <property type="term" value="F:acyltransferase activity, transferring groups other than amino-acyl groups"/>
    <property type="evidence" value="ECO:0007669"/>
    <property type="project" value="InterPro"/>
</dbReference>
<dbReference type="PROSITE" id="PS51186">
    <property type="entry name" value="GNAT"/>
    <property type="match status" value="1"/>
</dbReference>
<dbReference type="SUPFAM" id="SSF55729">
    <property type="entry name" value="Acyl-CoA N-acyltransferases (Nat)"/>
    <property type="match status" value="1"/>
</dbReference>
<evidence type="ECO:0000313" key="3">
    <source>
        <dbReference type="Proteomes" id="UP000559885"/>
    </source>
</evidence>
<comment type="caution">
    <text evidence="2">The sequence shown here is derived from an EMBL/GenBank/DDBJ whole genome shotgun (WGS) entry which is preliminary data.</text>
</comment>
<proteinExistence type="predicted"/>
<protein>
    <submittedName>
        <fullName evidence="2">GNAT family N-acetyltransferase</fullName>
    </submittedName>
</protein>
<keyword evidence="2" id="KW-0808">Transferase</keyword>
<dbReference type="CDD" id="cd04301">
    <property type="entry name" value="NAT_SF"/>
    <property type="match status" value="1"/>
</dbReference>
<dbReference type="Pfam" id="PF00583">
    <property type="entry name" value="Acetyltransf_1"/>
    <property type="match status" value="1"/>
</dbReference>
<dbReference type="Proteomes" id="UP000559885">
    <property type="component" value="Unassembled WGS sequence"/>
</dbReference>
<dbReference type="Gene3D" id="3.40.630.30">
    <property type="match status" value="1"/>
</dbReference>
<dbReference type="InterPro" id="IPR000182">
    <property type="entry name" value="GNAT_dom"/>
</dbReference>
<dbReference type="EMBL" id="JAARRM010000001">
    <property type="protein sequence ID" value="MBC1520111.1"/>
    <property type="molecule type" value="Genomic_DNA"/>
</dbReference>
<accession>A0A841ZN20</accession>
<feature type="domain" description="N-acetyltransferase" evidence="1">
    <location>
        <begin position="1"/>
        <end position="164"/>
    </location>
</feature>
<dbReference type="RefSeq" id="WP_185371721.1">
    <property type="nucleotide sequence ID" value="NZ_JAARRM010000001.1"/>
</dbReference>
<sequence length="172" mass="19709">MIRRIEHREFQQAEKLLVEVKESLNAHQWNRDYPSKMVLQSDLETGSLFGWFEAERLFAMVTLTKQQTGTVKQFNWQEAKSPVFIQRVMTSPLKRGQGLALRLLKFAEDEAMAAQCDALCSVTGVNNKAMRHLFDKRGFKKVAAGSVPERYPYHEFLAFQKEIGGPCGILLE</sequence>
<name>A0A841ZN20_9LIST</name>
<dbReference type="InterPro" id="IPR016181">
    <property type="entry name" value="Acyl_CoA_acyltransferase"/>
</dbReference>
<dbReference type="AlphaFoldDB" id="A0A841ZN20"/>
<evidence type="ECO:0000259" key="1">
    <source>
        <dbReference type="PROSITE" id="PS51186"/>
    </source>
</evidence>